<sequence length="120" mass="13761">MESGSLRKKSRGGSGMDDLVKMMEETGLPFAYDHFEEGEAAEPPFVCYLLPQSNHFSADGKVYLKITEVHIELYTDCKDLSAEQKVEAVLDKQGIFYEKSEVWIESEKLYEVLYSFEMEV</sequence>
<name>A0A8S5ND65_9CAUD</name>
<organism evidence="1">
    <name type="scientific">Siphoviridae sp. ctwWa4</name>
    <dbReference type="NCBI Taxonomy" id="2826517"/>
    <lineage>
        <taxon>Viruses</taxon>
        <taxon>Duplodnaviria</taxon>
        <taxon>Heunggongvirae</taxon>
        <taxon>Uroviricota</taxon>
        <taxon>Caudoviricetes</taxon>
    </lineage>
</organism>
<dbReference type="EMBL" id="BK015126">
    <property type="protein sequence ID" value="DAD92011.1"/>
    <property type="molecule type" value="Genomic_DNA"/>
</dbReference>
<protein>
    <submittedName>
        <fullName evidence="1">Tail completion protein</fullName>
    </submittedName>
</protein>
<evidence type="ECO:0000313" key="1">
    <source>
        <dbReference type="EMBL" id="DAD92011.1"/>
    </source>
</evidence>
<accession>A0A8S5ND65</accession>
<proteinExistence type="predicted"/>
<reference evidence="1" key="1">
    <citation type="journal article" date="2021" name="Proc. Natl. Acad. Sci. U.S.A.">
        <title>A Catalog of Tens of Thousands of Viruses from Human Metagenomes Reveals Hidden Associations with Chronic Diseases.</title>
        <authorList>
            <person name="Tisza M.J."/>
            <person name="Buck C.B."/>
        </authorList>
    </citation>
    <scope>NUCLEOTIDE SEQUENCE</scope>
    <source>
        <strain evidence="1">CtwWa4</strain>
    </source>
</reference>